<gene>
    <name evidence="1" type="ORF">RCL2_001589500</name>
</gene>
<sequence length="230" mass="26949">MQECFYYDAFMLKITECKTIIKTYSEDDYNKGVYENHYKTVKILLSNILATIMKSEIVKIWQIVVSCEIKNHYVILISNGSHRYTCNLLIIHEYPCRHFYKILKTSLNAKWHVSSISFYSNTSDNEIISGAINFNLGHITKVRGAELYTLNLQKLNNNHIKYGYAHGMIKKAIDLIFSINLYEEFIGMCQDFLERPAEKMKSAVKIQDKKSRRNYLRFIDLNILKDGNET</sequence>
<dbReference type="Proteomes" id="UP000615446">
    <property type="component" value="Unassembled WGS sequence"/>
</dbReference>
<organism evidence="1 2">
    <name type="scientific">Rhizophagus clarus</name>
    <dbReference type="NCBI Taxonomy" id="94130"/>
    <lineage>
        <taxon>Eukaryota</taxon>
        <taxon>Fungi</taxon>
        <taxon>Fungi incertae sedis</taxon>
        <taxon>Mucoromycota</taxon>
        <taxon>Glomeromycotina</taxon>
        <taxon>Glomeromycetes</taxon>
        <taxon>Glomerales</taxon>
        <taxon>Glomeraceae</taxon>
        <taxon>Rhizophagus</taxon>
    </lineage>
</organism>
<dbReference type="AlphaFoldDB" id="A0A8H3QRP5"/>
<protein>
    <recommendedName>
        <fullName evidence="3">SWIM-type domain-containing protein</fullName>
    </recommendedName>
</protein>
<dbReference type="EMBL" id="BLAL01000182">
    <property type="protein sequence ID" value="GES88972.1"/>
    <property type="molecule type" value="Genomic_DNA"/>
</dbReference>
<evidence type="ECO:0000313" key="1">
    <source>
        <dbReference type="EMBL" id="GES88972.1"/>
    </source>
</evidence>
<dbReference type="OrthoDB" id="2433021at2759"/>
<name>A0A8H3QRP5_9GLOM</name>
<accession>A0A8H3QRP5</accession>
<evidence type="ECO:0008006" key="3">
    <source>
        <dbReference type="Google" id="ProtNLM"/>
    </source>
</evidence>
<evidence type="ECO:0000313" key="2">
    <source>
        <dbReference type="Proteomes" id="UP000615446"/>
    </source>
</evidence>
<comment type="caution">
    <text evidence="1">The sequence shown here is derived from an EMBL/GenBank/DDBJ whole genome shotgun (WGS) entry which is preliminary data.</text>
</comment>
<reference evidence="1" key="1">
    <citation type="submission" date="2019-10" db="EMBL/GenBank/DDBJ databases">
        <title>Conservation and host-specific expression of non-tandemly repeated heterogenous ribosome RNA gene in arbuscular mycorrhizal fungi.</title>
        <authorList>
            <person name="Maeda T."/>
            <person name="Kobayashi Y."/>
            <person name="Nakagawa T."/>
            <person name="Ezawa T."/>
            <person name="Yamaguchi K."/>
            <person name="Bino T."/>
            <person name="Nishimoto Y."/>
            <person name="Shigenobu S."/>
            <person name="Kawaguchi M."/>
        </authorList>
    </citation>
    <scope>NUCLEOTIDE SEQUENCE</scope>
    <source>
        <strain evidence="1">HR1</strain>
    </source>
</reference>
<proteinExistence type="predicted"/>